<dbReference type="AlphaFoldDB" id="A0AAW7PRG3"/>
<dbReference type="Pfam" id="PF18181">
    <property type="entry name" value="SLATT_1"/>
    <property type="match status" value="1"/>
</dbReference>
<dbReference type="RefSeq" id="WP_301344566.1">
    <property type="nucleotide sequence ID" value="NZ_JAPZDB010000002.1"/>
</dbReference>
<dbReference type="NCBIfam" id="NF033610">
    <property type="entry name" value="SLATT_3"/>
    <property type="match status" value="1"/>
</dbReference>
<organism evidence="4 5">
    <name type="scientific">Aliarcobacter butzleri</name>
    <dbReference type="NCBI Taxonomy" id="28197"/>
    <lineage>
        <taxon>Bacteria</taxon>
        <taxon>Pseudomonadati</taxon>
        <taxon>Campylobacterota</taxon>
        <taxon>Epsilonproteobacteria</taxon>
        <taxon>Campylobacterales</taxon>
        <taxon>Arcobacteraceae</taxon>
        <taxon>Aliarcobacter</taxon>
    </lineage>
</organism>
<sequence length="294" mass="34426">MKKFEYKDYPALYQASDTVSNDTQNTYLLLMKLNIWLLITAALFSFIGINTKAWAIGAAFVFVITIIINVILMIKNFPDTWYRARSIAESIKTISWRFMMVTDPFRGLSLEDARDKFLKMQKAILKEQNKDILEKFDPSCHTKDALTKTMLKIFEDTIENKINIYRIHRVEEQRDWYSNKTKYNQSKYRFWFSIMILVQIIAVATVICRVAVPDFEYWPPEVLSVIASGILTWIQMKKYRELAAAYSFTAHEIGILGANIDSIKNEEELSNFVQDAENAFSREHTQWVARKDNF</sequence>
<feature type="transmembrane region" description="Helical" evidence="1">
    <location>
        <begin position="190"/>
        <end position="212"/>
    </location>
</feature>
<comment type="caution">
    <text evidence="4">The sequence shown here is derived from an EMBL/GenBank/DDBJ whole genome shotgun (WGS) entry which is preliminary data.</text>
</comment>
<dbReference type="EMBL" id="JAPZDC010000004">
    <property type="protein sequence ID" value="MDN5063948.1"/>
    <property type="molecule type" value="Genomic_DNA"/>
</dbReference>
<keyword evidence="1" id="KW-1133">Transmembrane helix</keyword>
<dbReference type="Pfam" id="PF18184">
    <property type="entry name" value="SLATT_3"/>
    <property type="match status" value="1"/>
</dbReference>
<evidence type="ECO:0000313" key="5">
    <source>
        <dbReference type="Proteomes" id="UP001171529"/>
    </source>
</evidence>
<feature type="transmembrane region" description="Helical" evidence="1">
    <location>
        <begin position="27"/>
        <end position="47"/>
    </location>
</feature>
<feature type="domain" description="SMODS and SLOG-associating 2TM effector" evidence="3">
    <location>
        <begin position="10"/>
        <end position="153"/>
    </location>
</feature>
<evidence type="ECO:0000259" key="2">
    <source>
        <dbReference type="Pfam" id="PF18181"/>
    </source>
</evidence>
<evidence type="ECO:0000259" key="3">
    <source>
        <dbReference type="Pfam" id="PF18184"/>
    </source>
</evidence>
<evidence type="ECO:0000256" key="1">
    <source>
        <dbReference type="SAM" id="Phobius"/>
    </source>
</evidence>
<feature type="transmembrane region" description="Helical" evidence="1">
    <location>
        <begin position="218"/>
        <end position="234"/>
    </location>
</feature>
<accession>A0AAW7PRG3</accession>
<dbReference type="Proteomes" id="UP001171529">
    <property type="component" value="Unassembled WGS sequence"/>
</dbReference>
<keyword evidence="1" id="KW-0812">Transmembrane</keyword>
<proteinExistence type="predicted"/>
<dbReference type="InterPro" id="IPR041116">
    <property type="entry name" value="SLATT_3"/>
</dbReference>
<name>A0AAW7PRG3_9BACT</name>
<dbReference type="NCBIfam" id="NF033634">
    <property type="entry name" value="SLATT_1"/>
    <property type="match status" value="1"/>
</dbReference>
<evidence type="ECO:0000313" key="4">
    <source>
        <dbReference type="EMBL" id="MDN5063948.1"/>
    </source>
</evidence>
<reference evidence="4" key="1">
    <citation type="submission" date="2022-12" db="EMBL/GenBank/DDBJ databases">
        <authorList>
            <person name="Uljanovas D."/>
        </authorList>
    </citation>
    <scope>NUCLEOTIDE SEQUENCE</scope>
    <source>
        <strain evidence="4">RCM39</strain>
    </source>
</reference>
<feature type="transmembrane region" description="Helical" evidence="1">
    <location>
        <begin position="53"/>
        <end position="74"/>
    </location>
</feature>
<gene>
    <name evidence="4" type="ORF">O8C91_07035</name>
</gene>
<keyword evidence="1" id="KW-0472">Membrane</keyword>
<protein>
    <submittedName>
        <fullName evidence="4">DUF4231 domain-containing protein</fullName>
    </submittedName>
</protein>
<feature type="domain" description="SMODS and SLOG-associating 2TM effector" evidence="2">
    <location>
        <begin position="165"/>
        <end position="287"/>
    </location>
</feature>
<reference evidence="4" key="2">
    <citation type="journal article" date="2023" name="Microorganisms">
        <title>Genomic Characterization of Arcobacter butzleri Strains Isolated from Various Sources in Lithuania.</title>
        <authorList>
            <person name="Uljanovas D."/>
            <person name="Golz G."/>
            <person name="Fleischmann S."/>
            <person name="Kudirkiene E."/>
            <person name="Kasetiene N."/>
            <person name="Grineviciene A."/>
            <person name="Tamuleviciene E."/>
            <person name="Aksomaitiene J."/>
            <person name="Alter T."/>
            <person name="Malakauskas M."/>
        </authorList>
    </citation>
    <scope>NUCLEOTIDE SEQUENCE</scope>
    <source>
        <strain evidence="4">RCM39</strain>
    </source>
</reference>
<dbReference type="InterPro" id="IPR040884">
    <property type="entry name" value="SLATT_1"/>
</dbReference>